<dbReference type="AlphaFoldDB" id="A0A7W4UMI9"/>
<keyword evidence="3" id="KW-1185">Reference proteome</keyword>
<accession>A0A7W4UMI9</accession>
<dbReference type="Proteomes" id="UP000545286">
    <property type="component" value="Unassembled WGS sequence"/>
</dbReference>
<protein>
    <submittedName>
        <fullName evidence="2">Transposase</fullName>
    </submittedName>
</protein>
<dbReference type="InterPro" id="IPR002560">
    <property type="entry name" value="Transposase_DDE"/>
</dbReference>
<proteinExistence type="predicted"/>
<gene>
    <name evidence="2" type="ORF">FHX72_001328</name>
</gene>
<name>A0A7W4UMI9_9MICO</name>
<evidence type="ECO:0000313" key="2">
    <source>
        <dbReference type="EMBL" id="MBB2957216.1"/>
    </source>
</evidence>
<comment type="caution">
    <text evidence="2">The sequence shown here is derived from an EMBL/GenBank/DDBJ whole genome shotgun (WGS) entry which is preliminary data.</text>
</comment>
<dbReference type="Pfam" id="PF01610">
    <property type="entry name" value="DDE_Tnp_ISL3"/>
    <property type="match status" value="1"/>
</dbReference>
<feature type="domain" description="Transposase IS204/IS1001/IS1096/IS1165 DDE" evidence="1">
    <location>
        <begin position="1"/>
        <end position="34"/>
    </location>
</feature>
<reference evidence="2 3" key="1">
    <citation type="submission" date="2020-08" db="EMBL/GenBank/DDBJ databases">
        <title>Sequencing the genomes of 1000 actinobacteria strains.</title>
        <authorList>
            <person name="Klenk H.-P."/>
        </authorList>
    </citation>
    <scope>NUCLEOTIDE SEQUENCE [LARGE SCALE GENOMIC DNA]</scope>
    <source>
        <strain evidence="2 3">DSM 20419</strain>
    </source>
</reference>
<organism evidence="2 3">
    <name type="scientific">Pseudoclavibacter helvolus</name>
    <dbReference type="NCBI Taxonomy" id="255205"/>
    <lineage>
        <taxon>Bacteria</taxon>
        <taxon>Bacillati</taxon>
        <taxon>Actinomycetota</taxon>
        <taxon>Actinomycetes</taxon>
        <taxon>Micrococcales</taxon>
        <taxon>Microbacteriaceae</taxon>
        <taxon>Pseudoclavibacter</taxon>
    </lineage>
</organism>
<evidence type="ECO:0000313" key="3">
    <source>
        <dbReference type="Proteomes" id="UP000545286"/>
    </source>
</evidence>
<sequence>MDGFAGFKTAAAEEVPDAVADMDPFHVVRHAGDAGRLP</sequence>
<dbReference type="EMBL" id="JACHWJ010000001">
    <property type="protein sequence ID" value="MBB2957216.1"/>
    <property type="molecule type" value="Genomic_DNA"/>
</dbReference>
<evidence type="ECO:0000259" key="1">
    <source>
        <dbReference type="Pfam" id="PF01610"/>
    </source>
</evidence>